<dbReference type="AlphaFoldDB" id="A0AAV4SV93"/>
<gene>
    <name evidence="1" type="ORF">CDAR_235791</name>
</gene>
<evidence type="ECO:0000313" key="1">
    <source>
        <dbReference type="EMBL" id="GIY36410.1"/>
    </source>
</evidence>
<name>A0AAV4SV93_9ARAC</name>
<organism evidence="1 2">
    <name type="scientific">Caerostris darwini</name>
    <dbReference type="NCBI Taxonomy" id="1538125"/>
    <lineage>
        <taxon>Eukaryota</taxon>
        <taxon>Metazoa</taxon>
        <taxon>Ecdysozoa</taxon>
        <taxon>Arthropoda</taxon>
        <taxon>Chelicerata</taxon>
        <taxon>Arachnida</taxon>
        <taxon>Araneae</taxon>
        <taxon>Araneomorphae</taxon>
        <taxon>Entelegynae</taxon>
        <taxon>Araneoidea</taxon>
        <taxon>Araneidae</taxon>
        <taxon>Caerostris</taxon>
    </lineage>
</organism>
<dbReference type="EMBL" id="BPLQ01008289">
    <property type="protein sequence ID" value="GIY36410.1"/>
    <property type="molecule type" value="Genomic_DNA"/>
</dbReference>
<comment type="caution">
    <text evidence="1">The sequence shown here is derived from an EMBL/GenBank/DDBJ whole genome shotgun (WGS) entry which is preliminary data.</text>
</comment>
<dbReference type="Proteomes" id="UP001054837">
    <property type="component" value="Unassembled WGS sequence"/>
</dbReference>
<accession>A0AAV4SV93</accession>
<keyword evidence="2" id="KW-1185">Reference proteome</keyword>
<reference evidence="1 2" key="1">
    <citation type="submission" date="2021-06" db="EMBL/GenBank/DDBJ databases">
        <title>Caerostris darwini draft genome.</title>
        <authorList>
            <person name="Kono N."/>
            <person name="Arakawa K."/>
        </authorList>
    </citation>
    <scope>NUCLEOTIDE SEQUENCE [LARGE SCALE GENOMIC DNA]</scope>
</reference>
<sequence length="218" mass="25257">MPVLRYDHTVPSLYFSSVEKGSDVCVVERPLCGHLLDVSLQDQITGPDRATTMGVILFGVDTRLRHVLLRDIETKNVPFLKRIFFSLFFFFENPKCWLSLKQNFRFFRDCSSSSRDNSNKPRVKKIRRDSFQSALGVSNMSSPGVPFRKACLRFAADLNLLDAILFEPARAFRSLFPKESPGRIAIRRRIRVFRTSRTFMQNHSQGLVHKRESKERKP</sequence>
<protein>
    <submittedName>
        <fullName evidence="1">Uncharacterized protein</fullName>
    </submittedName>
</protein>
<evidence type="ECO:0000313" key="2">
    <source>
        <dbReference type="Proteomes" id="UP001054837"/>
    </source>
</evidence>
<proteinExistence type="predicted"/>